<proteinExistence type="predicted"/>
<sequence length="64" mass="6758">MLVSPPEVVGLANGIAQSIVSLARFLGPVLGGYVSRCCMAYPALSNDQISFGLSVFQMEQVDIP</sequence>
<accession>A0A164N0B8</accession>
<evidence type="ECO:0008006" key="3">
    <source>
        <dbReference type="Google" id="ProtNLM"/>
    </source>
</evidence>
<dbReference type="AlphaFoldDB" id="A0A164N0B8"/>
<evidence type="ECO:0000313" key="1">
    <source>
        <dbReference type="EMBL" id="KZS87232.1"/>
    </source>
</evidence>
<protein>
    <recommendedName>
        <fullName evidence="3">Major facilitator superfamily (MFS) profile domain-containing protein</fullName>
    </recommendedName>
</protein>
<gene>
    <name evidence="1" type="ORF">SISNIDRAFT_461057</name>
</gene>
<reference evidence="1 2" key="1">
    <citation type="journal article" date="2016" name="Mol. Biol. Evol.">
        <title>Comparative Genomics of Early-Diverging Mushroom-Forming Fungi Provides Insights into the Origins of Lignocellulose Decay Capabilities.</title>
        <authorList>
            <person name="Nagy L.G."/>
            <person name="Riley R."/>
            <person name="Tritt A."/>
            <person name="Adam C."/>
            <person name="Daum C."/>
            <person name="Floudas D."/>
            <person name="Sun H."/>
            <person name="Yadav J.S."/>
            <person name="Pangilinan J."/>
            <person name="Larsson K.H."/>
            <person name="Matsuura K."/>
            <person name="Barry K."/>
            <person name="Labutti K."/>
            <person name="Kuo R."/>
            <person name="Ohm R.A."/>
            <person name="Bhattacharya S.S."/>
            <person name="Shirouzu T."/>
            <person name="Yoshinaga Y."/>
            <person name="Martin F.M."/>
            <person name="Grigoriev I.V."/>
            <person name="Hibbett D.S."/>
        </authorList>
    </citation>
    <scope>NUCLEOTIDE SEQUENCE [LARGE SCALE GENOMIC DNA]</scope>
    <source>
        <strain evidence="1 2">HHB9708</strain>
    </source>
</reference>
<organism evidence="1 2">
    <name type="scientific">Sistotremastrum niveocremeum HHB9708</name>
    <dbReference type="NCBI Taxonomy" id="1314777"/>
    <lineage>
        <taxon>Eukaryota</taxon>
        <taxon>Fungi</taxon>
        <taxon>Dikarya</taxon>
        <taxon>Basidiomycota</taxon>
        <taxon>Agaricomycotina</taxon>
        <taxon>Agaricomycetes</taxon>
        <taxon>Sistotremastrales</taxon>
        <taxon>Sistotremastraceae</taxon>
        <taxon>Sertulicium</taxon>
        <taxon>Sertulicium niveocremeum</taxon>
    </lineage>
</organism>
<dbReference type="OrthoDB" id="10262656at2759"/>
<dbReference type="Proteomes" id="UP000076722">
    <property type="component" value="Unassembled WGS sequence"/>
</dbReference>
<name>A0A164N0B8_9AGAM</name>
<keyword evidence="2" id="KW-1185">Reference proteome</keyword>
<dbReference type="EMBL" id="KV419453">
    <property type="protein sequence ID" value="KZS87232.1"/>
    <property type="molecule type" value="Genomic_DNA"/>
</dbReference>
<evidence type="ECO:0000313" key="2">
    <source>
        <dbReference type="Proteomes" id="UP000076722"/>
    </source>
</evidence>